<evidence type="ECO:0000256" key="10">
    <source>
        <dbReference type="PROSITE-ProRule" id="PRU00282"/>
    </source>
</evidence>
<feature type="repeat" description="Solcar" evidence="10">
    <location>
        <begin position="742"/>
        <end position="827"/>
    </location>
</feature>
<evidence type="ECO:0000256" key="8">
    <source>
        <dbReference type="ARBA" id="ARBA00023128"/>
    </source>
</evidence>
<dbReference type="PANTHER" id="PTHR45671:SF15">
    <property type="entry name" value="MIR1-PHOSPHATE TRANSPORTER OF THE MITOCHONDRIAL CARRIER (MCF) FAMILY"/>
    <property type="match status" value="1"/>
</dbReference>
<keyword evidence="8" id="KW-0496">Mitochondrion</keyword>
<keyword evidence="7 12" id="KW-1133">Transmembrane helix</keyword>
<feature type="transmembrane region" description="Helical" evidence="12">
    <location>
        <begin position="580"/>
        <end position="603"/>
    </location>
</feature>
<keyword evidence="9 10" id="KW-0472">Membrane</keyword>
<evidence type="ECO:0000256" key="3">
    <source>
        <dbReference type="ARBA" id="ARBA00022448"/>
    </source>
</evidence>
<dbReference type="InterPro" id="IPR044677">
    <property type="entry name" value="SLC25A3/Pic2/Mir1-like"/>
</dbReference>
<evidence type="ECO:0000256" key="7">
    <source>
        <dbReference type="ARBA" id="ARBA00022989"/>
    </source>
</evidence>
<dbReference type="InterPro" id="IPR023395">
    <property type="entry name" value="MCP_dom_sf"/>
</dbReference>
<keyword evidence="5" id="KW-0677">Repeat</keyword>
<dbReference type="Proteomes" id="UP001498476">
    <property type="component" value="Unassembled WGS sequence"/>
</dbReference>
<dbReference type="Gene3D" id="1.50.40.10">
    <property type="entry name" value="Mitochondrial carrier domain"/>
    <property type="match status" value="1"/>
</dbReference>
<keyword evidence="3" id="KW-0813">Transport</keyword>
<feature type="region of interest" description="Disordered" evidence="11">
    <location>
        <begin position="1"/>
        <end position="34"/>
    </location>
</feature>
<accession>A0ABR1HAU4</accession>
<evidence type="ECO:0000256" key="6">
    <source>
        <dbReference type="ARBA" id="ARBA00022792"/>
    </source>
</evidence>
<dbReference type="EMBL" id="JAZAVJ010000049">
    <property type="protein sequence ID" value="KAK7418254.1"/>
    <property type="molecule type" value="Genomic_DNA"/>
</dbReference>
<dbReference type="PANTHER" id="PTHR45671">
    <property type="entry name" value="SOLUTE CARRIER FAMILY 25 (MITOCHONDRIAL CARRIER PHOSPHATE CARRIER), MEMBER 3, LIKE-RELATED-RELATED"/>
    <property type="match status" value="1"/>
</dbReference>
<evidence type="ECO:0000256" key="9">
    <source>
        <dbReference type="ARBA" id="ARBA00023136"/>
    </source>
</evidence>
<evidence type="ECO:0000256" key="12">
    <source>
        <dbReference type="SAM" id="Phobius"/>
    </source>
</evidence>
<proteinExistence type="inferred from homology"/>
<keyword evidence="6" id="KW-0999">Mitochondrion inner membrane</keyword>
<comment type="subcellular location">
    <subcellularLocation>
        <location evidence="1">Mitochondrion inner membrane</location>
        <topology evidence="1">Multi-pass membrane protein</topology>
    </subcellularLocation>
</comment>
<comment type="caution">
    <text evidence="13">The sequence shown here is derived from an EMBL/GenBank/DDBJ whole genome shotgun (WGS) entry which is preliminary data.</text>
</comment>
<dbReference type="PROSITE" id="PS50920">
    <property type="entry name" value="SOLCAR"/>
    <property type="match status" value="2"/>
</dbReference>
<comment type="similarity">
    <text evidence="2">Belongs to the mitochondrial carrier (TC 2.A.29) family.</text>
</comment>
<keyword evidence="4 10" id="KW-0812">Transmembrane</keyword>
<feature type="region of interest" description="Disordered" evidence="11">
    <location>
        <begin position="441"/>
        <end position="462"/>
    </location>
</feature>
<feature type="repeat" description="Solcar" evidence="10">
    <location>
        <begin position="841"/>
        <end position="925"/>
    </location>
</feature>
<evidence type="ECO:0000256" key="4">
    <source>
        <dbReference type="ARBA" id="ARBA00022692"/>
    </source>
</evidence>
<dbReference type="SUPFAM" id="SSF103506">
    <property type="entry name" value="Mitochondrial carrier"/>
    <property type="match status" value="1"/>
</dbReference>
<evidence type="ECO:0008006" key="15">
    <source>
        <dbReference type="Google" id="ProtNLM"/>
    </source>
</evidence>
<evidence type="ECO:0000313" key="14">
    <source>
        <dbReference type="Proteomes" id="UP001498476"/>
    </source>
</evidence>
<evidence type="ECO:0000256" key="2">
    <source>
        <dbReference type="ARBA" id="ARBA00006375"/>
    </source>
</evidence>
<feature type="compositionally biased region" description="Polar residues" evidence="11">
    <location>
        <begin position="450"/>
        <end position="460"/>
    </location>
</feature>
<evidence type="ECO:0000313" key="13">
    <source>
        <dbReference type="EMBL" id="KAK7418254.1"/>
    </source>
</evidence>
<organism evidence="13 14">
    <name type="scientific">Neonectria punicea</name>
    <dbReference type="NCBI Taxonomy" id="979145"/>
    <lineage>
        <taxon>Eukaryota</taxon>
        <taxon>Fungi</taxon>
        <taxon>Dikarya</taxon>
        <taxon>Ascomycota</taxon>
        <taxon>Pezizomycotina</taxon>
        <taxon>Sordariomycetes</taxon>
        <taxon>Hypocreomycetidae</taxon>
        <taxon>Hypocreales</taxon>
        <taxon>Nectriaceae</taxon>
        <taxon>Neonectria</taxon>
    </lineage>
</organism>
<evidence type="ECO:0000256" key="1">
    <source>
        <dbReference type="ARBA" id="ARBA00004448"/>
    </source>
</evidence>
<evidence type="ECO:0000256" key="5">
    <source>
        <dbReference type="ARBA" id="ARBA00022737"/>
    </source>
</evidence>
<dbReference type="InterPro" id="IPR018108">
    <property type="entry name" value="MCP_transmembrane"/>
</dbReference>
<gene>
    <name evidence="13" type="ORF">QQX98_004038</name>
</gene>
<name>A0ABR1HAU4_9HYPO</name>
<dbReference type="Pfam" id="PF00153">
    <property type="entry name" value="Mito_carr"/>
    <property type="match status" value="2"/>
</dbReference>
<protein>
    <recommendedName>
        <fullName evidence="15">Mitochondrial phosphate carrier protein</fullName>
    </recommendedName>
</protein>
<feature type="compositionally biased region" description="Polar residues" evidence="11">
    <location>
        <begin position="1"/>
        <end position="15"/>
    </location>
</feature>
<sequence>MIPQALSQKARQTRSYLDVERGGGGAWSDSSDRTRLKPLPRSNSILFSSAVSPTRERRVEDDVEGDEFRLQDFNIDVQHIVDSLRSHVLFRVKEGYEMKNLPKFDDLVRYSVREEEELKLWQLEVNRLAQIAGSEKSPTLEGLAEWFGDANADGYNRLHRLALQIEYALDICIHDNELVLLQYHPQLADDSAYGIAHRKICRTFDEERGSIRYERSIRIEQHNDEALHALVNYITAVMIRLLLRSMSGRLWIENCVSVVAKFAAKIKVVSADLPLAFQKTLDAFRDFQIQVTQSPEARGVAHVVQPSSSDDPMAKQRKALQEDIDTSGARYFMEMNAFRSSLSCLMSSAIADLTWNEEVEQPADVFETSCIVYDTGFPDKRSQLCRERDGAIGAAAERRVIDFAGLAFQIGSEVWRTLSSSDEPKVDNYTTITWSQQPYLKDQQPEKDSQNQQSAPTNNGGKAHMVGMMDVIKALVPYLMYCGSFASYLSTFTQLAVLISDPTNPVRYYRQSSFLTVAKIHTSAYEKSKNSRSSLIAQSVYDTDMAKQARAGMPNAQLKADLKQAEQWTIDEKAIIIQHVWYSMVALGACALLIAGGVALIAIEDTAIGVDPSNLTALSWAAAGFTMIYFKSRRVQDWPWRDFLRGRVVCRSITEVQSVTGMDPQVLMAILLRLESRMFLKTRGPFNTLFSRKAEDGFSIDVPLLTSTVVNGGYILVRVDSMAGPALVALKKQSEVPSFTIGDYAKFFGAGALAATSTHGAATPIDVVKTRIQVDDALKGYNMVRAGREIVAKEGASALLTGFGPTAVGYLVQGGAKFAGYEFFKKKYIELAGGPEKAVERRTAIYLASSATAEFFADILLCPLEATRIRLVSQRGYASGFASGFAKMAREEGFRGFYSGFVPLLFKQVPFAVGQFSVHEAANEIIYRAMGPERKAKLTQLESTGVELTSGIAAGVAAAVLSHPADTLLSAINKGAGDPKQGATSRMFQLAGEFGPKRLLSTGLGPRLIMTCGLVSGQFVIYAQCKALTGAPPGIEIHKEASL</sequence>
<reference evidence="13 14" key="1">
    <citation type="journal article" date="2025" name="Microbiol. Resour. Announc.">
        <title>Draft genome sequences for Neonectria magnoliae and Neonectria punicea, canker pathogens of Liriodendron tulipifera and Acer saccharum in West Virginia.</title>
        <authorList>
            <person name="Petronek H.M."/>
            <person name="Kasson M.T."/>
            <person name="Metheny A.M."/>
            <person name="Stauder C.M."/>
            <person name="Lovett B."/>
            <person name="Lynch S.C."/>
            <person name="Garnas J.R."/>
            <person name="Kasson L.R."/>
            <person name="Stajich J.E."/>
        </authorList>
    </citation>
    <scope>NUCLEOTIDE SEQUENCE [LARGE SCALE GENOMIC DNA]</scope>
    <source>
        <strain evidence="13 14">NRRL 64653</strain>
    </source>
</reference>
<keyword evidence="14" id="KW-1185">Reference proteome</keyword>
<evidence type="ECO:0000256" key="11">
    <source>
        <dbReference type="SAM" id="MobiDB-lite"/>
    </source>
</evidence>